<sequence length="42" mass="4933">GKKGIIWIFLIKLFKEAKSILNYDKIIKDVVVRTNFYFNQAG</sequence>
<dbReference type="AlphaFoldDB" id="X1SNM8"/>
<evidence type="ECO:0000313" key="2">
    <source>
        <dbReference type="EMBL" id="GAI80761.1"/>
    </source>
</evidence>
<reference evidence="2" key="1">
    <citation type="journal article" date="2014" name="Front. Microbiol.">
        <title>High frequency of phylogenetically diverse reductive dehalogenase-homologous genes in deep subseafloor sedimentary metagenomes.</title>
        <authorList>
            <person name="Kawai M."/>
            <person name="Futagami T."/>
            <person name="Toyoda A."/>
            <person name="Takaki Y."/>
            <person name="Nishi S."/>
            <person name="Hori S."/>
            <person name="Arai W."/>
            <person name="Tsubouchi T."/>
            <person name="Morono Y."/>
            <person name="Uchiyama I."/>
            <person name="Ito T."/>
            <person name="Fujiyama A."/>
            <person name="Inagaki F."/>
            <person name="Takami H."/>
        </authorList>
    </citation>
    <scope>NUCLEOTIDE SEQUENCE</scope>
    <source>
        <strain evidence="2">Expedition CK06-06</strain>
    </source>
</reference>
<protein>
    <submittedName>
        <fullName evidence="2">Uncharacterized protein</fullName>
    </submittedName>
</protein>
<dbReference type="EMBL" id="BARU01037111">
    <property type="protein sequence ID" value="GAH84629.1"/>
    <property type="molecule type" value="Genomic_DNA"/>
</dbReference>
<name>X1SNM8_9ZZZZ</name>
<accession>X1SNM8</accession>
<proteinExistence type="predicted"/>
<comment type="caution">
    <text evidence="2">The sequence shown here is derived from an EMBL/GenBank/DDBJ whole genome shotgun (WGS) entry which is preliminary data.</text>
</comment>
<feature type="non-terminal residue" evidence="2">
    <location>
        <position position="1"/>
    </location>
</feature>
<evidence type="ECO:0000313" key="1">
    <source>
        <dbReference type="EMBL" id="GAH84629.1"/>
    </source>
</evidence>
<gene>
    <name evidence="1" type="ORF">S03H2_57876</name>
    <name evidence="2" type="ORF">S12H4_14252</name>
</gene>
<dbReference type="EMBL" id="BARW01006789">
    <property type="protein sequence ID" value="GAI80761.1"/>
    <property type="molecule type" value="Genomic_DNA"/>
</dbReference>
<organism evidence="2">
    <name type="scientific">marine sediment metagenome</name>
    <dbReference type="NCBI Taxonomy" id="412755"/>
    <lineage>
        <taxon>unclassified sequences</taxon>
        <taxon>metagenomes</taxon>
        <taxon>ecological metagenomes</taxon>
    </lineage>
</organism>